<sequence length="619" mass="69320">MALKASSIEAAKIAIQSIGLGFDIAEDLRLKYCKTNHHHHHLNSVVNDNNNNDDDDDDPHLIQLDKDQSRDVVLPGGISVSNVSKSIKCDKGERMRFSSDVLSFQQMSEQFNQEISLSGKIPSGLFNAMFNFSGCWQKDAANTKTLAFDGWFITLYSIALAKSQVVLRDHVKQAVPSSWDPAALARFIEKFGTHIIVGVKIGGKDVIYIKQQHSSNLQSAEVQKRLKEMADKRFRDANGQFGMEPEEVYEKSKFEIREQVRFAETSPSDSYAHKEDIVSIFKRRGGSENANLSHSKWMHTVQSEPDVISMTFVPITSLLNGVPGSGFLSHAINLYLRYKPPIEELHQFLEFQLPRQWAPVFSELPLGPQRKQHSSASLQFSFLGPKLYVNTSPVDVGKRPVTGLRLYLEGKRSNRLAIHLQHLSSLPKIFQLCDDPNGDFRRDSYDRRYYEKVQWKNFSHVCTAPVESEEDLSIVSGAQFQVGDYGLKKILFLRLRFSTVSGAAVVKKPVWDGSPGLAQKSGLISSLISTHFTTVQKPPPRPADVNINSAVYPGGPPVPVQASKLLKFVDTTEMTRGPQETPGYWVVSGARLLVEKGKITLRVKYSLLTVMLPDDEVSE</sequence>
<reference evidence="3 4" key="1">
    <citation type="submission" date="2017-09" db="EMBL/GenBank/DDBJ databases">
        <title>WGS assembly of Aquilegia coerulea Goldsmith.</title>
        <authorList>
            <person name="Hodges S."/>
            <person name="Kramer E."/>
            <person name="Nordborg M."/>
            <person name="Tomkins J."/>
            <person name="Borevitz J."/>
            <person name="Derieg N."/>
            <person name="Yan J."/>
            <person name="Mihaltcheva S."/>
            <person name="Hayes R.D."/>
            <person name="Rokhsar D."/>
        </authorList>
    </citation>
    <scope>NUCLEOTIDE SEQUENCE [LARGE SCALE GENOMIC DNA]</scope>
    <source>
        <strain evidence="4">cv. Goldsmith</strain>
    </source>
</reference>
<keyword evidence="4" id="KW-1185">Reference proteome</keyword>
<name>A0A2G5DHJ2_AQUCA</name>
<dbReference type="InParanoid" id="A0A2G5DHJ2"/>
<organism evidence="3 4">
    <name type="scientific">Aquilegia coerulea</name>
    <name type="common">Rocky mountain columbine</name>
    <dbReference type="NCBI Taxonomy" id="218851"/>
    <lineage>
        <taxon>Eukaryota</taxon>
        <taxon>Viridiplantae</taxon>
        <taxon>Streptophyta</taxon>
        <taxon>Embryophyta</taxon>
        <taxon>Tracheophyta</taxon>
        <taxon>Spermatophyta</taxon>
        <taxon>Magnoliopsida</taxon>
        <taxon>Ranunculales</taxon>
        <taxon>Ranunculaceae</taxon>
        <taxon>Thalictroideae</taxon>
        <taxon>Aquilegia</taxon>
    </lineage>
</organism>
<dbReference type="AlphaFoldDB" id="A0A2G5DHJ2"/>
<evidence type="ECO:0000256" key="1">
    <source>
        <dbReference type="SAM" id="MobiDB-lite"/>
    </source>
</evidence>
<accession>A0A2G5DHJ2</accession>
<dbReference type="FunCoup" id="A0A2G5DHJ2">
    <property type="interactions" value="3061"/>
</dbReference>
<dbReference type="Pfam" id="PF01823">
    <property type="entry name" value="MACPF"/>
    <property type="match status" value="1"/>
</dbReference>
<gene>
    <name evidence="3" type="ORF">AQUCO_02000427v1</name>
</gene>
<dbReference type="SMART" id="SM00457">
    <property type="entry name" value="MACPF"/>
    <property type="match status" value="1"/>
</dbReference>
<protein>
    <recommendedName>
        <fullName evidence="2">MACPF domain-containing protein</fullName>
    </recommendedName>
</protein>
<evidence type="ECO:0000313" key="3">
    <source>
        <dbReference type="EMBL" id="PIA42963.1"/>
    </source>
</evidence>
<evidence type="ECO:0000259" key="2">
    <source>
        <dbReference type="PROSITE" id="PS51412"/>
    </source>
</evidence>
<dbReference type="GO" id="GO:2000031">
    <property type="term" value="P:regulation of salicylic acid mediated signaling pathway"/>
    <property type="evidence" value="ECO:0007669"/>
    <property type="project" value="InterPro"/>
</dbReference>
<dbReference type="InterPro" id="IPR044663">
    <property type="entry name" value="CAD1/NSL1-like"/>
</dbReference>
<dbReference type="GO" id="GO:0005886">
    <property type="term" value="C:plasma membrane"/>
    <property type="evidence" value="ECO:0007669"/>
    <property type="project" value="TreeGrafter"/>
</dbReference>
<dbReference type="GO" id="GO:0009626">
    <property type="term" value="P:plant-type hypersensitive response"/>
    <property type="evidence" value="ECO:0007669"/>
    <property type="project" value="TreeGrafter"/>
</dbReference>
<dbReference type="InterPro" id="IPR020864">
    <property type="entry name" value="MACPF"/>
</dbReference>
<proteinExistence type="predicted"/>
<evidence type="ECO:0000313" key="4">
    <source>
        <dbReference type="Proteomes" id="UP000230069"/>
    </source>
</evidence>
<dbReference type="OrthoDB" id="1366754at2759"/>
<dbReference type="PROSITE" id="PS51412">
    <property type="entry name" value="MACPF_2"/>
    <property type="match status" value="1"/>
</dbReference>
<dbReference type="EMBL" id="KZ305037">
    <property type="protein sequence ID" value="PIA42963.1"/>
    <property type="molecule type" value="Genomic_DNA"/>
</dbReference>
<dbReference type="STRING" id="218851.A0A2G5DHJ2"/>
<dbReference type="Proteomes" id="UP000230069">
    <property type="component" value="Unassembled WGS sequence"/>
</dbReference>
<dbReference type="PANTHER" id="PTHR33199">
    <property type="entry name" value="MACPF DOMAIN-CONTAINING PROTEIN CAD1"/>
    <property type="match status" value="1"/>
</dbReference>
<feature type="region of interest" description="Disordered" evidence="1">
    <location>
        <begin position="42"/>
        <end position="62"/>
    </location>
</feature>
<feature type="domain" description="MACPF" evidence="2">
    <location>
        <begin position="1"/>
        <end position="349"/>
    </location>
</feature>
<dbReference type="PANTHER" id="PTHR33199:SF1">
    <property type="entry name" value="OS01G0958700 PROTEIN"/>
    <property type="match status" value="1"/>
</dbReference>